<comment type="caution">
    <text evidence="12">The sequence shown here is derived from an EMBL/GenBank/DDBJ whole genome shotgun (WGS) entry which is preliminary data.</text>
</comment>
<feature type="compositionally biased region" description="Basic and acidic residues" evidence="11">
    <location>
        <begin position="701"/>
        <end position="711"/>
    </location>
</feature>
<evidence type="ECO:0000256" key="6">
    <source>
        <dbReference type="ARBA" id="ARBA00022989"/>
    </source>
</evidence>
<evidence type="ECO:0000256" key="8">
    <source>
        <dbReference type="ARBA" id="ARBA00023055"/>
    </source>
</evidence>
<sequence length="711" mass="82505">MAGFRTQYTRLNSNSDDPEEDLPPQGFDIGTRGVEEVEKGRWNHIENLDEFFIRISFILNKQFACTLVKSLTIYHIYEYHRNNGFVCILLKEVFELIQFVFVVLFTSFLVLCVDYNTLFNHKQPSFSNVLYFHKIEHMEPAIMACLVIAFIFWLIRVARIVIHFFKLLEIRAFYKDALRISESELTNLQWQDVQKRLIEVQKVHQMCVHKEELSELDIHHRILRWKNYLLAMQNKSVISCTYNFPFVGERAFLTEGMKYNLKMILFWGPGSPFQNNWKLRDEFRNPANRFPLASRLARRIFWIGIANFVLSPFIFIWVILYSFFTYAEMVKREPDTFGARRWSSYGKLFFRHFNELDHEIQTRLSKAYEPASKYMNLFVSPFMAIIAKNMAFFAGAIFAILTIFTVLDKDVLLAEHVLTVIATLGLLIRGCYVFIPDENTVWDPEQLLKQIVSHTHYIPDSWRGKAHTSEVRQKFSQVFQYKAEYVLQELLSPIVTPFLLCFHLRYKSLDIVDFFRNFTVDVVGVGDVCSFAQMDVKRHGNPEWLTQGLTEATQYEQAEHGKTELSLVQFSIRNPTWKPSEQGTQFISTIRENAVQEGLNLSCSGVMSDANSLPDLRSGSFQALPYMNSMTLSDPSLIPLGSAAVTPKQQAQAREMLMNSSMMYMHQLRDRQADQPPGEAARVASLTSADRQQPGTSGQHFAEDSKTEQIR</sequence>
<feature type="region of interest" description="Disordered" evidence="11">
    <location>
        <begin position="1"/>
        <end position="29"/>
    </location>
</feature>
<name>A0AAU9WUF1_9CNID</name>
<dbReference type="PANTHER" id="PTHR13038">
    <property type="entry name" value="APG9 AUTOPHAGY 9"/>
    <property type="match status" value="1"/>
</dbReference>
<evidence type="ECO:0000256" key="7">
    <source>
        <dbReference type="ARBA" id="ARBA00023006"/>
    </source>
</evidence>
<evidence type="ECO:0000256" key="11">
    <source>
        <dbReference type="SAM" id="MobiDB-lite"/>
    </source>
</evidence>
<dbReference type="GO" id="GO:0034727">
    <property type="term" value="P:piecemeal microautophagy of the nucleus"/>
    <property type="evidence" value="ECO:0007669"/>
    <property type="project" value="TreeGrafter"/>
</dbReference>
<evidence type="ECO:0000256" key="4">
    <source>
        <dbReference type="ARBA" id="ARBA00022448"/>
    </source>
</evidence>
<comment type="similarity">
    <text evidence="2 10">Belongs to the ATG9 family.</text>
</comment>
<feature type="transmembrane region" description="Helical" evidence="10">
    <location>
        <begin position="382"/>
        <end position="404"/>
    </location>
</feature>
<evidence type="ECO:0000313" key="12">
    <source>
        <dbReference type="EMBL" id="CAH3126606.1"/>
    </source>
</evidence>
<dbReference type="GO" id="GO:0005776">
    <property type="term" value="C:autophagosome"/>
    <property type="evidence" value="ECO:0007669"/>
    <property type="project" value="TreeGrafter"/>
</dbReference>
<dbReference type="GO" id="GO:0006869">
    <property type="term" value="P:lipid transport"/>
    <property type="evidence" value="ECO:0007669"/>
    <property type="project" value="UniProtKB-KW"/>
</dbReference>
<accession>A0AAU9WUF1</accession>
<dbReference type="GO" id="GO:0061709">
    <property type="term" value="P:reticulophagy"/>
    <property type="evidence" value="ECO:0007669"/>
    <property type="project" value="TreeGrafter"/>
</dbReference>
<feature type="region of interest" description="Disordered" evidence="11">
    <location>
        <begin position="670"/>
        <end position="711"/>
    </location>
</feature>
<comment type="function">
    <text evidence="10">Phospholipid scramblase involved in autophagy. Cycles between the preautophagosomal structure/phagophore assembly site (PAS) and the cytoplasmic vesicle pool and supplies membrane for the growing autophagosome. Lipid scramblase activity plays a key role in preautophagosomal structure/phagophore assembly by distributing the phospholipids that arrive through ATG2 from the cytoplasmic to the luminal leaflet of the bilayer, thereby driving autophagosomal membrane expansion.</text>
</comment>
<dbReference type="GO" id="GO:0000422">
    <property type="term" value="P:autophagy of mitochondrion"/>
    <property type="evidence" value="ECO:0007669"/>
    <property type="project" value="TreeGrafter"/>
</dbReference>
<keyword evidence="9 10" id="KW-0472">Membrane</keyword>
<keyword evidence="13" id="KW-1185">Reference proteome</keyword>
<evidence type="ECO:0000313" key="13">
    <source>
        <dbReference type="Proteomes" id="UP001159428"/>
    </source>
</evidence>
<dbReference type="AlphaFoldDB" id="A0AAU9WUF1"/>
<evidence type="ECO:0000256" key="9">
    <source>
        <dbReference type="ARBA" id="ARBA00023136"/>
    </source>
</evidence>
<dbReference type="GO" id="GO:0034045">
    <property type="term" value="C:phagophore assembly site membrane"/>
    <property type="evidence" value="ECO:0007669"/>
    <property type="project" value="UniProtKB-SubCell"/>
</dbReference>
<dbReference type="EMBL" id="CALNXJ010000022">
    <property type="protein sequence ID" value="CAH3126606.1"/>
    <property type="molecule type" value="Genomic_DNA"/>
</dbReference>
<evidence type="ECO:0000256" key="1">
    <source>
        <dbReference type="ARBA" id="ARBA00004511"/>
    </source>
</evidence>
<keyword evidence="8 10" id="KW-0445">Lipid transport</keyword>
<dbReference type="Proteomes" id="UP001159428">
    <property type="component" value="Unassembled WGS sequence"/>
</dbReference>
<organism evidence="12 13">
    <name type="scientific">Pocillopora meandrina</name>
    <dbReference type="NCBI Taxonomy" id="46732"/>
    <lineage>
        <taxon>Eukaryota</taxon>
        <taxon>Metazoa</taxon>
        <taxon>Cnidaria</taxon>
        <taxon>Anthozoa</taxon>
        <taxon>Hexacorallia</taxon>
        <taxon>Scleractinia</taxon>
        <taxon>Astrocoeniina</taxon>
        <taxon>Pocilloporidae</taxon>
        <taxon>Pocillopora</taxon>
    </lineage>
</organism>
<feature type="transmembrane region" description="Helical" evidence="10">
    <location>
        <begin position="141"/>
        <end position="165"/>
    </location>
</feature>
<evidence type="ECO:0000256" key="5">
    <source>
        <dbReference type="ARBA" id="ARBA00022692"/>
    </source>
</evidence>
<evidence type="ECO:0000256" key="3">
    <source>
        <dbReference type="ARBA" id="ARBA00018074"/>
    </source>
</evidence>
<evidence type="ECO:0000256" key="2">
    <source>
        <dbReference type="ARBA" id="ARBA00006185"/>
    </source>
</evidence>
<reference evidence="12 13" key="1">
    <citation type="submission" date="2022-05" db="EMBL/GenBank/DDBJ databases">
        <authorList>
            <consortium name="Genoscope - CEA"/>
            <person name="William W."/>
        </authorList>
    </citation>
    <scope>NUCLEOTIDE SEQUENCE [LARGE SCALE GENOMIC DNA]</scope>
</reference>
<dbReference type="PANTHER" id="PTHR13038:SF10">
    <property type="entry name" value="AUTOPHAGY-RELATED PROTEIN 9"/>
    <property type="match status" value="1"/>
</dbReference>
<keyword evidence="5 10" id="KW-0812">Transmembrane</keyword>
<feature type="transmembrane region" description="Helical" evidence="10">
    <location>
        <begin position="416"/>
        <end position="435"/>
    </location>
</feature>
<keyword evidence="7 10" id="KW-0072">Autophagy</keyword>
<feature type="non-terminal residue" evidence="12">
    <location>
        <position position="711"/>
    </location>
</feature>
<feature type="compositionally biased region" description="Polar residues" evidence="11">
    <location>
        <begin position="1"/>
        <end position="15"/>
    </location>
</feature>
<feature type="compositionally biased region" description="Polar residues" evidence="11">
    <location>
        <begin position="685"/>
        <end position="699"/>
    </location>
</feature>
<feature type="transmembrane region" description="Helical" evidence="10">
    <location>
        <begin position="300"/>
        <end position="324"/>
    </location>
</feature>
<proteinExistence type="inferred from homology"/>
<protein>
    <recommendedName>
        <fullName evidence="3 10">Autophagy-related protein 9</fullName>
    </recommendedName>
</protein>
<feature type="transmembrane region" description="Helical" evidence="10">
    <location>
        <begin position="99"/>
        <end position="121"/>
    </location>
</feature>
<dbReference type="Pfam" id="PF04109">
    <property type="entry name" value="ATG9"/>
    <property type="match status" value="1"/>
</dbReference>
<evidence type="ECO:0000256" key="10">
    <source>
        <dbReference type="RuleBase" id="RU364027"/>
    </source>
</evidence>
<dbReference type="GO" id="GO:0034497">
    <property type="term" value="P:protein localization to phagophore assembly site"/>
    <property type="evidence" value="ECO:0007669"/>
    <property type="project" value="TreeGrafter"/>
</dbReference>
<comment type="subcellular location">
    <subcellularLocation>
        <location evidence="1 10">Preautophagosomal structure membrane</location>
        <topology evidence="1 10">Multi-pass membrane protein</topology>
    </subcellularLocation>
</comment>
<gene>
    <name evidence="12" type="ORF">PMEA_00012889</name>
</gene>
<keyword evidence="6 10" id="KW-1133">Transmembrane helix</keyword>
<dbReference type="InterPro" id="IPR007241">
    <property type="entry name" value="Autophagy-rel_prot_9"/>
</dbReference>
<keyword evidence="4 10" id="KW-0813">Transport</keyword>